<evidence type="ECO:0000256" key="2">
    <source>
        <dbReference type="ARBA" id="ARBA00004123"/>
    </source>
</evidence>
<keyword evidence="7" id="KW-0788">Thiol protease</keyword>
<comment type="subcellular location">
    <subcellularLocation>
        <location evidence="2">Nucleus</location>
    </subcellularLocation>
</comment>
<evidence type="ECO:0000256" key="6">
    <source>
        <dbReference type="ARBA" id="ARBA00022801"/>
    </source>
</evidence>
<comment type="caution">
    <text evidence="12">Lacks conserved residue(s) required for the propagation of feature annotation.</text>
</comment>
<dbReference type="eggNOG" id="KOG2935">
    <property type="taxonomic scope" value="Eukaryota"/>
</dbReference>
<keyword evidence="9" id="KW-0804">Transcription</keyword>
<dbReference type="InterPro" id="IPR033865">
    <property type="entry name" value="Ataxin-3"/>
</dbReference>
<dbReference type="HOGENOM" id="CLU_031228_4_1_1"/>
<evidence type="ECO:0000256" key="3">
    <source>
        <dbReference type="ARBA" id="ARBA00012759"/>
    </source>
</evidence>
<dbReference type="PRINTS" id="PR01233">
    <property type="entry name" value="JOSEPHIN"/>
</dbReference>
<dbReference type="InterPro" id="IPR003903">
    <property type="entry name" value="UIM_dom"/>
</dbReference>
<dbReference type="Gene3D" id="3.90.70.40">
    <property type="match status" value="1"/>
</dbReference>
<keyword evidence="4" id="KW-0645">Protease</keyword>
<sequence>MAELERLKDMIYHEKQQAGSMLCAQHALNSLMQGNYFTTPDLSDIARNLDTLEGHYDHDASVTSMNMDDTGFFSVQVLEHALNIWGLSLVRWRSEEMRPYQSHPHTQLAFILNQNQHWYTIRRFGTANPDPAVDSGNGHWFNLNSFESSPQWVGRLYLDVFLQQAESDGYSVFVVTQVDPSAPLALPRTDADEVASTVPEPSSASSINLPLSSTSADTSAATSLSHLKGIEGFEDEDMELQAALQASLMGGSTHGLSFSHLSPPPLSTGVRSAGSSIPAGQDPFGNADVDPVTASMERNRVIMERMRREQEIALREQYEGEIARMERTRHPSVHENTDEHLMRATAESRRTQELTQPHAQGDSGMEHDDEDEDYQPPHSTYSRQNTELSHTVYDDDDAELQAALRASLEDVPPGFSIPTTPPLHRTAVPVSEATAPNALDAETVDETRSEAETSTAASESVTEESISLDEIRRRRLARFGG</sequence>
<feature type="region of interest" description="Disordered" evidence="13">
    <location>
        <begin position="255"/>
        <end position="292"/>
    </location>
</feature>
<evidence type="ECO:0000256" key="7">
    <source>
        <dbReference type="ARBA" id="ARBA00022807"/>
    </source>
</evidence>
<evidence type="ECO:0000256" key="13">
    <source>
        <dbReference type="SAM" id="MobiDB-lite"/>
    </source>
</evidence>
<dbReference type="SMART" id="SM00726">
    <property type="entry name" value="UIM"/>
    <property type="match status" value="3"/>
</dbReference>
<dbReference type="EC" id="3.4.19.12" evidence="3"/>
<feature type="active site" description="Proton acceptor" evidence="11">
    <location>
        <position position="117"/>
    </location>
</feature>
<dbReference type="GO" id="GO:0004843">
    <property type="term" value="F:cysteine-type deubiquitinase activity"/>
    <property type="evidence" value="ECO:0007669"/>
    <property type="project" value="UniProtKB-EC"/>
</dbReference>
<evidence type="ECO:0000313" key="15">
    <source>
        <dbReference type="EMBL" id="EGN99719.1"/>
    </source>
</evidence>
<evidence type="ECO:0000256" key="4">
    <source>
        <dbReference type="ARBA" id="ARBA00022670"/>
    </source>
</evidence>
<dbReference type="PANTHER" id="PTHR14159">
    <property type="entry name" value="ATAXIN-3-RELATED"/>
    <property type="match status" value="1"/>
</dbReference>
<dbReference type="AlphaFoldDB" id="F8PUV5"/>
<evidence type="ECO:0000256" key="5">
    <source>
        <dbReference type="ARBA" id="ARBA00022786"/>
    </source>
</evidence>
<evidence type="ECO:0000256" key="8">
    <source>
        <dbReference type="ARBA" id="ARBA00023015"/>
    </source>
</evidence>
<dbReference type="GO" id="GO:0005634">
    <property type="term" value="C:nucleus"/>
    <property type="evidence" value="ECO:0007669"/>
    <property type="project" value="UniProtKB-SubCell"/>
</dbReference>
<dbReference type="GO" id="GO:0016579">
    <property type="term" value="P:protein deubiquitination"/>
    <property type="evidence" value="ECO:0007669"/>
    <property type="project" value="InterPro"/>
</dbReference>
<feature type="region of interest" description="Disordered" evidence="13">
    <location>
        <begin position="189"/>
        <end position="213"/>
    </location>
</feature>
<proteinExistence type="predicted"/>
<keyword evidence="8" id="KW-0805">Transcription regulation</keyword>
<reference evidence="16" key="1">
    <citation type="journal article" date="2011" name="Science">
        <title>The plant cell wall-decomposing machinery underlies the functional diversity of forest fungi.</title>
        <authorList>
            <person name="Eastwood D.C."/>
            <person name="Floudas D."/>
            <person name="Binder M."/>
            <person name="Majcherczyk A."/>
            <person name="Schneider P."/>
            <person name="Aerts A."/>
            <person name="Asiegbu F.O."/>
            <person name="Baker S.E."/>
            <person name="Barry K."/>
            <person name="Bendiksby M."/>
            <person name="Blumentritt M."/>
            <person name="Coutinho P.M."/>
            <person name="Cullen D."/>
            <person name="de Vries R.P."/>
            <person name="Gathman A."/>
            <person name="Goodell B."/>
            <person name="Henrissat B."/>
            <person name="Ihrmark K."/>
            <person name="Kauserud H."/>
            <person name="Kohler A."/>
            <person name="LaButti K."/>
            <person name="Lapidus A."/>
            <person name="Lavin J.L."/>
            <person name="Lee Y.-H."/>
            <person name="Lindquist E."/>
            <person name="Lilly W."/>
            <person name="Lucas S."/>
            <person name="Morin E."/>
            <person name="Murat C."/>
            <person name="Oguiza J.A."/>
            <person name="Park J."/>
            <person name="Pisabarro A.G."/>
            <person name="Riley R."/>
            <person name="Rosling A."/>
            <person name="Salamov A."/>
            <person name="Schmidt O."/>
            <person name="Schmutz J."/>
            <person name="Skrede I."/>
            <person name="Stenlid J."/>
            <person name="Wiebenga A."/>
            <person name="Xie X."/>
            <person name="Kuees U."/>
            <person name="Hibbett D.S."/>
            <person name="Hoffmeister D."/>
            <person name="Hoegberg N."/>
            <person name="Martin F."/>
            <person name="Grigoriev I.V."/>
            <person name="Watkinson S.C."/>
        </authorList>
    </citation>
    <scope>NUCLEOTIDE SEQUENCE [LARGE SCALE GENOMIC DNA]</scope>
    <source>
        <strain evidence="16">strain S7.3</strain>
    </source>
</reference>
<dbReference type="GO" id="GO:0006508">
    <property type="term" value="P:proteolysis"/>
    <property type="evidence" value="ECO:0007669"/>
    <property type="project" value="UniProtKB-KW"/>
</dbReference>
<dbReference type="PANTHER" id="PTHR14159:SF0">
    <property type="entry name" value="ATAXIN-3-RELATED"/>
    <property type="match status" value="1"/>
</dbReference>
<keyword evidence="6" id="KW-0378">Hydrolase</keyword>
<dbReference type="EMBL" id="GL945479">
    <property type="protein sequence ID" value="EGN99719.1"/>
    <property type="molecule type" value="Genomic_DNA"/>
</dbReference>
<dbReference type="OrthoDB" id="10063692at2759"/>
<evidence type="ECO:0000256" key="11">
    <source>
        <dbReference type="PIRSR" id="PIRSR633865-1"/>
    </source>
</evidence>
<evidence type="ECO:0000313" key="16">
    <source>
        <dbReference type="Proteomes" id="UP000008063"/>
    </source>
</evidence>
<organism evidence="16">
    <name type="scientific">Serpula lacrymans var. lacrymans (strain S7.3)</name>
    <name type="common">Dry rot fungus</name>
    <dbReference type="NCBI Taxonomy" id="936435"/>
    <lineage>
        <taxon>Eukaryota</taxon>
        <taxon>Fungi</taxon>
        <taxon>Dikarya</taxon>
        <taxon>Basidiomycota</taxon>
        <taxon>Agaricomycotina</taxon>
        <taxon>Agaricomycetes</taxon>
        <taxon>Agaricomycetidae</taxon>
        <taxon>Boletales</taxon>
        <taxon>Coniophorineae</taxon>
        <taxon>Serpulaceae</taxon>
        <taxon>Serpula</taxon>
    </lineage>
</organism>
<comment type="catalytic activity">
    <reaction evidence="1">
        <text>Thiol-dependent hydrolysis of ester, thioester, amide, peptide and isopeptide bonds formed by the C-terminal Gly of ubiquitin (a 76-residue protein attached to proteins as an intracellular targeting signal).</text>
        <dbReference type="EC" id="3.4.19.12"/>
    </reaction>
</comment>
<dbReference type="OMA" id="YAQRELW"/>
<accession>F8PUV5</accession>
<feature type="region of interest" description="Disordered" evidence="13">
    <location>
        <begin position="430"/>
        <end position="481"/>
    </location>
</feature>
<dbReference type="Gene3D" id="1.10.287.10">
    <property type="entry name" value="S15/NS1, RNA-binding"/>
    <property type="match status" value="1"/>
</dbReference>
<feature type="domain" description="Josephin" evidence="14">
    <location>
        <begin position="8"/>
        <end position="190"/>
    </location>
</feature>
<dbReference type="PROSITE" id="PS50330">
    <property type="entry name" value="UIM"/>
    <property type="match status" value="1"/>
</dbReference>
<evidence type="ECO:0000259" key="14">
    <source>
        <dbReference type="PROSITE" id="PS50957"/>
    </source>
</evidence>
<evidence type="ECO:0000256" key="10">
    <source>
        <dbReference type="ARBA" id="ARBA00023242"/>
    </source>
</evidence>
<dbReference type="Proteomes" id="UP000008063">
    <property type="component" value="Unassembled WGS sequence"/>
</dbReference>
<gene>
    <name evidence="15" type="ORF">SERLA73DRAFT_106440</name>
</gene>
<evidence type="ECO:0000256" key="1">
    <source>
        <dbReference type="ARBA" id="ARBA00000707"/>
    </source>
</evidence>
<feature type="active site" description="Nucleophile" evidence="11">
    <location>
        <position position="23"/>
    </location>
</feature>
<feature type="region of interest" description="Disordered" evidence="13">
    <location>
        <begin position="347"/>
        <end position="384"/>
    </location>
</feature>
<name>F8PUV5_SERL3</name>
<feature type="active site" evidence="11">
    <location>
        <position position="144"/>
    </location>
</feature>
<feature type="compositionally biased region" description="Low complexity" evidence="13">
    <location>
        <begin position="201"/>
        <end position="213"/>
    </location>
</feature>
<dbReference type="Pfam" id="PF02099">
    <property type="entry name" value="Josephin"/>
    <property type="match status" value="1"/>
</dbReference>
<dbReference type="SMART" id="SM01246">
    <property type="entry name" value="Josephin"/>
    <property type="match status" value="1"/>
</dbReference>
<keyword evidence="10" id="KW-0539">Nucleus</keyword>
<keyword evidence="16" id="KW-1185">Reference proteome</keyword>
<dbReference type="InParanoid" id="F8PUV5"/>
<keyword evidence="5" id="KW-0833">Ubl conjugation pathway</keyword>
<dbReference type="PROSITE" id="PS50957">
    <property type="entry name" value="JOSEPHIN"/>
    <property type="match status" value="1"/>
</dbReference>
<protein>
    <recommendedName>
        <fullName evidence="3">ubiquitinyl hydrolase 1</fullName>
        <ecNumber evidence="3">3.4.19.12</ecNumber>
    </recommendedName>
</protein>
<dbReference type="STRING" id="936435.F8PUV5"/>
<dbReference type="InterPro" id="IPR006155">
    <property type="entry name" value="Josephin"/>
</dbReference>
<feature type="compositionally biased region" description="Low complexity" evidence="13">
    <location>
        <begin position="452"/>
        <end position="465"/>
    </location>
</feature>
<evidence type="ECO:0000256" key="12">
    <source>
        <dbReference type="PROSITE-ProRule" id="PRU00331"/>
    </source>
</evidence>
<evidence type="ECO:0000256" key="9">
    <source>
        <dbReference type="ARBA" id="ARBA00023163"/>
    </source>
</evidence>